<evidence type="ECO:0000256" key="2">
    <source>
        <dbReference type="ARBA" id="ARBA00022679"/>
    </source>
</evidence>
<dbReference type="GO" id="GO:0008616">
    <property type="term" value="P:tRNA queuosine(34) biosynthetic process"/>
    <property type="evidence" value="ECO:0007669"/>
    <property type="project" value="UniProtKB-KW"/>
</dbReference>
<dbReference type="Pfam" id="PF02547">
    <property type="entry name" value="Queuosine_synth"/>
    <property type="match status" value="1"/>
</dbReference>
<reference evidence="6 7" key="1">
    <citation type="journal article" date="2017" name="Nature">
        <title>Atmospheric trace gases support primary production in Antarctic desert surface soil.</title>
        <authorList>
            <person name="Ji M."/>
            <person name="Greening C."/>
            <person name="Vanwonterghem I."/>
            <person name="Carere C.R."/>
            <person name="Bay S.K."/>
            <person name="Steen J.A."/>
            <person name="Montgomery K."/>
            <person name="Lines T."/>
            <person name="Beardall J."/>
            <person name="van Dorst J."/>
            <person name="Snape I."/>
            <person name="Stott M.B."/>
            <person name="Hugenholtz P."/>
            <person name="Ferrari B.C."/>
        </authorList>
    </citation>
    <scope>NUCLEOTIDE SEQUENCE [LARGE SCALE GENOMIC DNA]</scope>
    <source>
        <strain evidence="6">RRmetagenome_bin12</strain>
    </source>
</reference>
<dbReference type="GO" id="GO:0051075">
    <property type="term" value="F:S-adenosylmethionine:tRNA ribosyltransferase-isomerase activity"/>
    <property type="evidence" value="ECO:0007669"/>
    <property type="project" value="TreeGrafter"/>
</dbReference>
<accession>A0A934K211</accession>
<gene>
    <name evidence="6" type="ORF">DLM65_04360</name>
    <name evidence="5" type="ORF">JF886_13440</name>
</gene>
<dbReference type="Gene3D" id="3.40.1780.10">
    <property type="entry name" value="QueA-like"/>
    <property type="match status" value="1"/>
</dbReference>
<name>A0A2W5ZA09_9BACT</name>
<comment type="caution">
    <text evidence="6">The sequence shown here is derived from an EMBL/GenBank/DDBJ whole genome shotgun (WGS) entry which is preliminary data.</text>
</comment>
<reference evidence="6" key="2">
    <citation type="submission" date="2018-05" db="EMBL/GenBank/DDBJ databases">
        <authorList>
            <person name="Ferrari B."/>
        </authorList>
    </citation>
    <scope>NUCLEOTIDE SEQUENCE</scope>
    <source>
        <strain evidence="6">RRmetagenome_bin12</strain>
    </source>
</reference>
<dbReference type="AlphaFoldDB" id="A0A2W5ZA09"/>
<dbReference type="PANTHER" id="PTHR30307:SF0">
    <property type="entry name" value="S-ADENOSYLMETHIONINE:TRNA RIBOSYLTRANSFERASE-ISOMERASE"/>
    <property type="match status" value="1"/>
</dbReference>
<keyword evidence="2" id="KW-0808">Transferase</keyword>
<dbReference type="InterPro" id="IPR003699">
    <property type="entry name" value="QueA"/>
</dbReference>
<evidence type="ECO:0000256" key="1">
    <source>
        <dbReference type="ARBA" id="ARBA00022490"/>
    </source>
</evidence>
<protein>
    <submittedName>
        <fullName evidence="6">Queuosine biosynthesis protein</fullName>
    </submittedName>
    <submittedName>
        <fullName evidence="5">S-adenosylmethionine:tRNA ribosyltransferase-isomerase</fullName>
    </submittedName>
</protein>
<evidence type="ECO:0000256" key="4">
    <source>
        <dbReference type="ARBA" id="ARBA00022785"/>
    </source>
</evidence>
<evidence type="ECO:0000313" key="6">
    <source>
        <dbReference type="EMBL" id="PZR82210.1"/>
    </source>
</evidence>
<evidence type="ECO:0000313" key="5">
    <source>
        <dbReference type="EMBL" id="MBJ7595832.1"/>
    </source>
</evidence>
<keyword evidence="3" id="KW-0949">S-adenosyl-L-methionine</keyword>
<dbReference type="SUPFAM" id="SSF111337">
    <property type="entry name" value="QueA-like"/>
    <property type="match status" value="1"/>
</dbReference>
<keyword evidence="1" id="KW-0963">Cytoplasm</keyword>
<dbReference type="InterPro" id="IPR036100">
    <property type="entry name" value="QueA_sf"/>
</dbReference>
<dbReference type="Proteomes" id="UP000248724">
    <property type="component" value="Unassembled WGS sequence"/>
</dbReference>
<dbReference type="Proteomes" id="UP000606991">
    <property type="component" value="Unassembled WGS sequence"/>
</dbReference>
<evidence type="ECO:0000313" key="8">
    <source>
        <dbReference type="Proteomes" id="UP000606991"/>
    </source>
</evidence>
<reference evidence="5 8" key="3">
    <citation type="submission" date="2020-10" db="EMBL/GenBank/DDBJ databases">
        <title>Ca. Dormibacterota MAGs.</title>
        <authorList>
            <person name="Montgomery K."/>
        </authorList>
    </citation>
    <scope>NUCLEOTIDE SEQUENCE [LARGE SCALE GENOMIC DNA]</scope>
    <source>
        <strain evidence="5">SC8812_S17_18</strain>
    </source>
</reference>
<accession>A0A2W5ZA09</accession>
<dbReference type="PANTHER" id="PTHR30307">
    <property type="entry name" value="S-ADENOSYLMETHIONINE:TRNA RIBOSYLTRANSFERASE-ISOMERASE"/>
    <property type="match status" value="1"/>
</dbReference>
<sequence length="345" mass="36772">MARPHTRFIAREGLEAAVPAEQRGIARDGVRLLVATRADLSHRRFRDLPEVLEAGDLVVVNTSATVPAALRAEREDGQPARVHLSGWLDPAHWIVEVRRADNRGPDRGGAAGSVLRLPGGVALTLERPHPDSASAPTRLWVVSVTPTTEPVPYLGVHGRPIAYGHLADSLPLSAHQTVYADEPGSAEMPSAGRPFTAELLVRLMAAGITVAPLILHAGVSSPEFHEPPAPERYSVPVSTARLVADTRRAGRRVVAVGTTVVRALETVAADGQIRGGEGWTDLVLEPDRPARVVSGLITGLHLPESSHLLLLEAVAGPKMVADAYATAVDAGYLWHEFGDSMLFLP</sequence>
<proteinExistence type="predicted"/>
<dbReference type="Gene3D" id="2.40.10.240">
    <property type="entry name" value="QueA-like"/>
    <property type="match status" value="1"/>
</dbReference>
<organism evidence="6 7">
    <name type="scientific">Candidatus Aeolococcus gillhamiae</name>
    <dbReference type="NCBI Taxonomy" id="3127015"/>
    <lineage>
        <taxon>Bacteria</taxon>
        <taxon>Bacillati</taxon>
        <taxon>Candidatus Dormiibacterota</taxon>
        <taxon>Candidatus Dormibacteria</taxon>
        <taxon>Candidatus Aeolococcales</taxon>
        <taxon>Candidatus Aeolococcaceae</taxon>
        <taxon>Candidatus Aeolococcus</taxon>
    </lineage>
</organism>
<dbReference type="InterPro" id="IPR042118">
    <property type="entry name" value="QueA_dom1"/>
</dbReference>
<keyword evidence="4" id="KW-0671">Queuosine biosynthesis</keyword>
<evidence type="ECO:0000256" key="3">
    <source>
        <dbReference type="ARBA" id="ARBA00022691"/>
    </source>
</evidence>
<evidence type="ECO:0000313" key="7">
    <source>
        <dbReference type="Proteomes" id="UP000248724"/>
    </source>
</evidence>
<dbReference type="EMBL" id="QHBU01000079">
    <property type="protein sequence ID" value="PZR82210.1"/>
    <property type="molecule type" value="Genomic_DNA"/>
</dbReference>
<dbReference type="EMBL" id="JAEKNS010000134">
    <property type="protein sequence ID" value="MBJ7595832.1"/>
    <property type="molecule type" value="Genomic_DNA"/>
</dbReference>
<dbReference type="InterPro" id="IPR042119">
    <property type="entry name" value="QueA_dom2"/>
</dbReference>